<dbReference type="EMBL" id="AP024597">
    <property type="protein sequence ID" value="BCU69823.1"/>
    <property type="molecule type" value="Genomic_DNA"/>
</dbReference>
<reference evidence="1 2" key="1">
    <citation type="submission" date="2021-04" db="EMBL/GenBank/DDBJ databases">
        <title>Complete genome sequence of Stygiolobus sp. KN-1.</title>
        <authorList>
            <person name="Nakamura K."/>
            <person name="Sakai H."/>
            <person name="Kurosawa N."/>
        </authorList>
    </citation>
    <scope>NUCLEOTIDE SEQUENCE [LARGE SCALE GENOMIC DNA]</scope>
    <source>
        <strain evidence="1 2">KN-1</strain>
    </source>
</reference>
<dbReference type="KEGG" id="csty:KN1_11200"/>
<evidence type="ECO:0000313" key="1">
    <source>
        <dbReference type="EMBL" id="BCU69823.1"/>
    </source>
</evidence>
<evidence type="ECO:0000313" key="2">
    <source>
        <dbReference type="Proteomes" id="UP000825123"/>
    </source>
</evidence>
<organism evidence="1 2">
    <name type="scientific">Stygiolobus caldivivus</name>
    <dbReference type="NCBI Taxonomy" id="2824673"/>
    <lineage>
        <taxon>Archaea</taxon>
        <taxon>Thermoproteota</taxon>
        <taxon>Thermoprotei</taxon>
        <taxon>Sulfolobales</taxon>
        <taxon>Sulfolobaceae</taxon>
        <taxon>Stygiolobus</taxon>
    </lineage>
</organism>
<dbReference type="GeneID" id="66162857"/>
<proteinExistence type="predicted"/>
<dbReference type="RefSeq" id="WP_221289852.1">
    <property type="nucleotide sequence ID" value="NZ_AP024597.1"/>
</dbReference>
<protein>
    <submittedName>
        <fullName evidence="1">Uncharacterized protein</fullName>
    </submittedName>
</protein>
<keyword evidence="2" id="KW-1185">Reference proteome</keyword>
<accession>A0A8D5ZER1</accession>
<sequence length="196" mass="21591">MRKSKFSQIILTSSKIVQVASLSTLLGYASLQSFQLSGLLSAWQGVPTTPSLISFISYVKGNKMYYAVRSATINLNGRFTPPVINVNLNNFIEYNACCLDIRWAPVFCNVSQLIPIPLAFINSTTYASISDAATIFIESSNYLCIWGSVALENEYGEAKYSVEGPVTEVTSNALKSCLTQMGKLTRILDLSTLWEK</sequence>
<gene>
    <name evidence="1" type="ORF">KN1_11200</name>
</gene>
<dbReference type="AlphaFoldDB" id="A0A8D5ZER1"/>
<dbReference type="Proteomes" id="UP000825123">
    <property type="component" value="Chromosome"/>
</dbReference>
<name>A0A8D5ZER1_9CREN</name>